<dbReference type="InterPro" id="IPR019404">
    <property type="entry name" value="Mediator_Med11"/>
</dbReference>
<dbReference type="Pfam" id="PF10280">
    <property type="entry name" value="Med11"/>
    <property type="match status" value="1"/>
</dbReference>
<dbReference type="OrthoDB" id="5418434at2759"/>
<accession>M7SJV5</accession>
<gene>
    <name evidence="4" type="primary">MED11</name>
    <name evidence="5" type="ORF">UCREL1_8561</name>
</gene>
<comment type="similarity">
    <text evidence="2 4">Belongs to the Mediator complex subunit 11 family.</text>
</comment>
<evidence type="ECO:0000256" key="4">
    <source>
        <dbReference type="RuleBase" id="RU364147"/>
    </source>
</evidence>
<sequence>MESSTNQQDIFVPFTVPERIQQLSEIDKDIVSLLRSAGRALETLGKKETEDGDAAAAITDENGVDIFQESMNDFIRSLRRVGVGMKRQILGLEEAGIIGLRKDDAADSQQPRLEPDGEGKIGGFDVGWLNSRSYQVEKQMEPEEWGKIESFLQETLDKKLNVHSNADTNGN</sequence>
<dbReference type="GO" id="GO:0016592">
    <property type="term" value="C:mediator complex"/>
    <property type="evidence" value="ECO:0007669"/>
    <property type="project" value="InterPro"/>
</dbReference>
<keyword evidence="4" id="KW-0010">Activator</keyword>
<protein>
    <recommendedName>
        <fullName evidence="4">Mediator of RNA polymerase II transcription subunit 11</fullName>
    </recommendedName>
    <alternativeName>
        <fullName evidence="4">Mediator complex subunit 11</fullName>
    </alternativeName>
</protein>
<dbReference type="AlphaFoldDB" id="M7SJV5"/>
<dbReference type="GO" id="GO:0006357">
    <property type="term" value="P:regulation of transcription by RNA polymerase II"/>
    <property type="evidence" value="ECO:0007669"/>
    <property type="project" value="InterPro"/>
</dbReference>
<dbReference type="HOGENOM" id="CLU_094325_0_1_1"/>
<keyword evidence="6" id="KW-1185">Reference proteome</keyword>
<dbReference type="GO" id="GO:0003712">
    <property type="term" value="F:transcription coregulator activity"/>
    <property type="evidence" value="ECO:0007669"/>
    <property type="project" value="InterPro"/>
</dbReference>
<keyword evidence="3 4" id="KW-0539">Nucleus</keyword>
<dbReference type="STRING" id="1287681.M7SJV5"/>
<keyword evidence="4" id="KW-0804">Transcription</keyword>
<comment type="function">
    <text evidence="4">Component of the Mediator complex, a coactivator involved in the regulated transcription of nearly all RNA polymerase II-dependent genes. Mediator functions as a bridge to convey information from gene-specific regulatory proteins to the basal RNA polymerase II transcription machinery. Mediator is recruited to promoters by direct interactions with regulatory proteins and serves as a scaffold for the assembly of a functional pre-initiation complex with RNA polymerase II and the general transcription factors.</text>
</comment>
<dbReference type="OMA" id="HSIDVRM"/>
<comment type="subunit">
    <text evidence="4">Component of the Mediator complex.</text>
</comment>
<keyword evidence="4" id="KW-0805">Transcription regulation</keyword>
<evidence type="ECO:0000256" key="3">
    <source>
        <dbReference type="ARBA" id="ARBA00023242"/>
    </source>
</evidence>
<dbReference type="Proteomes" id="UP000012174">
    <property type="component" value="Unassembled WGS sequence"/>
</dbReference>
<dbReference type="PANTHER" id="PTHR22890">
    <property type="entry name" value="MEDIATOR OF RNA POLYMERASE II TRANSCRIPTION SUBUNIT 11"/>
    <property type="match status" value="1"/>
</dbReference>
<reference evidence="6" key="1">
    <citation type="journal article" date="2013" name="Genome Announc.">
        <title>Draft genome sequence of the grapevine dieback fungus Eutypa lata UCR-EL1.</title>
        <authorList>
            <person name="Blanco-Ulate B."/>
            <person name="Rolshausen P.E."/>
            <person name="Cantu D."/>
        </authorList>
    </citation>
    <scope>NUCLEOTIDE SEQUENCE [LARGE SCALE GENOMIC DNA]</scope>
    <source>
        <strain evidence="6">UCR-EL1</strain>
    </source>
</reference>
<organism evidence="5 6">
    <name type="scientific">Eutypa lata (strain UCR-EL1)</name>
    <name type="common">Grapevine dieback disease fungus</name>
    <name type="synonym">Eutypa armeniacae</name>
    <dbReference type="NCBI Taxonomy" id="1287681"/>
    <lineage>
        <taxon>Eukaryota</taxon>
        <taxon>Fungi</taxon>
        <taxon>Dikarya</taxon>
        <taxon>Ascomycota</taxon>
        <taxon>Pezizomycotina</taxon>
        <taxon>Sordariomycetes</taxon>
        <taxon>Xylariomycetidae</taxon>
        <taxon>Xylariales</taxon>
        <taxon>Diatrypaceae</taxon>
        <taxon>Eutypa</taxon>
    </lineage>
</organism>
<dbReference type="EMBL" id="KB707064">
    <property type="protein sequence ID" value="EMR64477.1"/>
    <property type="molecule type" value="Genomic_DNA"/>
</dbReference>
<evidence type="ECO:0000256" key="2">
    <source>
        <dbReference type="ARBA" id="ARBA00008186"/>
    </source>
</evidence>
<evidence type="ECO:0000256" key="1">
    <source>
        <dbReference type="ARBA" id="ARBA00004123"/>
    </source>
</evidence>
<comment type="subcellular location">
    <subcellularLocation>
        <location evidence="1 4">Nucleus</location>
    </subcellularLocation>
</comment>
<dbReference type="eggNOG" id="ENOG502S9BX">
    <property type="taxonomic scope" value="Eukaryota"/>
</dbReference>
<proteinExistence type="inferred from homology"/>
<dbReference type="KEGG" id="ela:UCREL1_8561"/>
<evidence type="ECO:0000313" key="5">
    <source>
        <dbReference type="EMBL" id="EMR64477.1"/>
    </source>
</evidence>
<dbReference type="Gene3D" id="1.10.287.3490">
    <property type="match status" value="1"/>
</dbReference>
<name>M7SJV5_EUTLA</name>
<evidence type="ECO:0000313" key="6">
    <source>
        <dbReference type="Proteomes" id="UP000012174"/>
    </source>
</evidence>